<evidence type="ECO:0000313" key="2">
    <source>
        <dbReference type="Proteomes" id="UP000504629"/>
    </source>
</evidence>
<dbReference type="RefSeq" id="XP_028040627.1">
    <property type="nucleotide sequence ID" value="XM_028184826.1"/>
</dbReference>
<evidence type="ECO:0000256" key="1">
    <source>
        <dbReference type="SAM" id="Phobius"/>
    </source>
</evidence>
<evidence type="ECO:0000313" key="3">
    <source>
        <dbReference type="RefSeq" id="XP_028040627.1"/>
    </source>
</evidence>
<name>A0A6J2KI58_BOMMA</name>
<protein>
    <submittedName>
        <fullName evidence="3">Uncharacterized protein LOC114250800</fullName>
    </submittedName>
</protein>
<proteinExistence type="predicted"/>
<accession>A0A6J2KI58</accession>
<feature type="transmembrane region" description="Helical" evidence="1">
    <location>
        <begin position="128"/>
        <end position="153"/>
    </location>
</feature>
<keyword evidence="1" id="KW-0812">Transmembrane</keyword>
<feature type="transmembrane region" description="Helical" evidence="1">
    <location>
        <begin position="45"/>
        <end position="63"/>
    </location>
</feature>
<feature type="transmembrane region" description="Helical" evidence="1">
    <location>
        <begin position="75"/>
        <end position="97"/>
    </location>
</feature>
<organism evidence="2 3">
    <name type="scientific">Bombyx mandarina</name>
    <name type="common">Wild silk moth</name>
    <name type="synonym">Wild silkworm</name>
    <dbReference type="NCBI Taxonomy" id="7092"/>
    <lineage>
        <taxon>Eukaryota</taxon>
        <taxon>Metazoa</taxon>
        <taxon>Ecdysozoa</taxon>
        <taxon>Arthropoda</taxon>
        <taxon>Hexapoda</taxon>
        <taxon>Insecta</taxon>
        <taxon>Pterygota</taxon>
        <taxon>Neoptera</taxon>
        <taxon>Endopterygota</taxon>
        <taxon>Lepidoptera</taxon>
        <taxon>Glossata</taxon>
        <taxon>Ditrysia</taxon>
        <taxon>Bombycoidea</taxon>
        <taxon>Bombycidae</taxon>
        <taxon>Bombycinae</taxon>
        <taxon>Bombyx</taxon>
    </lineage>
</organism>
<gene>
    <name evidence="3" type="primary">LOC114250800</name>
</gene>
<dbReference type="Proteomes" id="UP000504629">
    <property type="component" value="Unplaced"/>
</dbReference>
<reference evidence="3" key="1">
    <citation type="submission" date="2025-08" db="UniProtKB">
        <authorList>
            <consortium name="RefSeq"/>
        </authorList>
    </citation>
    <scope>IDENTIFICATION</scope>
    <source>
        <tissue evidence="3">Silk gland</tissue>
    </source>
</reference>
<dbReference type="GeneID" id="114250800"/>
<dbReference type="OrthoDB" id="7429256at2759"/>
<keyword evidence="1" id="KW-0472">Membrane</keyword>
<keyword evidence="1" id="KW-1133">Transmembrane helix</keyword>
<dbReference type="KEGG" id="bman:114250800"/>
<sequence length="154" mass="16938">MSKQMTKHVVPIILKSFSLGLVIAAGGLWACSGVDSRPIYKDQQVLIGGTIWSQIVIPLGLIISKVVEDNLDNFVHGYFLISGAILLGGTGAVLIVGEYKIIQRRQRRALQQEPPVPPKLIIKEKDKVNIVISIIVLIAALFTFSEFLIVIFMD</sequence>
<dbReference type="AlphaFoldDB" id="A0A6J2KI58"/>
<keyword evidence="2" id="KW-1185">Reference proteome</keyword>
<feature type="transmembrane region" description="Helical" evidence="1">
    <location>
        <begin position="12"/>
        <end position="33"/>
    </location>
</feature>